<protein>
    <submittedName>
        <fullName evidence="2">Uncharacterized protein</fullName>
    </submittedName>
</protein>
<proteinExistence type="predicted"/>
<evidence type="ECO:0000313" key="3">
    <source>
        <dbReference type="Proteomes" id="UP001206925"/>
    </source>
</evidence>
<evidence type="ECO:0000256" key="1">
    <source>
        <dbReference type="SAM" id="SignalP"/>
    </source>
</evidence>
<keyword evidence="3" id="KW-1185">Reference proteome</keyword>
<dbReference type="EMBL" id="JAMZMK010005477">
    <property type="protein sequence ID" value="KAI7753301.1"/>
    <property type="molecule type" value="Genomic_DNA"/>
</dbReference>
<reference evidence="2" key="1">
    <citation type="submission" date="2022-06" db="EMBL/GenBank/DDBJ databases">
        <title>Uncovering the hologenomic basis of an extraordinary plant invasion.</title>
        <authorList>
            <person name="Bieker V.C."/>
            <person name="Martin M.D."/>
            <person name="Gilbert T."/>
            <person name="Hodgins K."/>
            <person name="Battlay P."/>
            <person name="Petersen B."/>
            <person name="Wilson J."/>
        </authorList>
    </citation>
    <scope>NUCLEOTIDE SEQUENCE</scope>
    <source>
        <strain evidence="2">AA19_3_7</strain>
        <tissue evidence="2">Leaf</tissue>
    </source>
</reference>
<name>A0AAD5D326_AMBAR</name>
<dbReference type="Proteomes" id="UP001206925">
    <property type="component" value="Unassembled WGS sequence"/>
</dbReference>
<accession>A0AAD5D326</accession>
<keyword evidence="1" id="KW-0732">Signal</keyword>
<evidence type="ECO:0000313" key="2">
    <source>
        <dbReference type="EMBL" id="KAI7753301.1"/>
    </source>
</evidence>
<feature type="signal peptide" evidence="1">
    <location>
        <begin position="1"/>
        <end position="25"/>
    </location>
</feature>
<sequence>MGILLFARLLPLHLILVMMKTGTTKLPFRTKRYFHASTGLQTNMKLMSMTHMYLVATLQ</sequence>
<gene>
    <name evidence="2" type="ORF">M8C21_006983</name>
</gene>
<dbReference type="AlphaFoldDB" id="A0AAD5D326"/>
<organism evidence="2 3">
    <name type="scientific">Ambrosia artemisiifolia</name>
    <name type="common">Common ragweed</name>
    <dbReference type="NCBI Taxonomy" id="4212"/>
    <lineage>
        <taxon>Eukaryota</taxon>
        <taxon>Viridiplantae</taxon>
        <taxon>Streptophyta</taxon>
        <taxon>Embryophyta</taxon>
        <taxon>Tracheophyta</taxon>
        <taxon>Spermatophyta</taxon>
        <taxon>Magnoliopsida</taxon>
        <taxon>eudicotyledons</taxon>
        <taxon>Gunneridae</taxon>
        <taxon>Pentapetalae</taxon>
        <taxon>asterids</taxon>
        <taxon>campanulids</taxon>
        <taxon>Asterales</taxon>
        <taxon>Asteraceae</taxon>
        <taxon>Asteroideae</taxon>
        <taxon>Heliantheae alliance</taxon>
        <taxon>Heliantheae</taxon>
        <taxon>Ambrosia</taxon>
    </lineage>
</organism>
<comment type="caution">
    <text evidence="2">The sequence shown here is derived from an EMBL/GenBank/DDBJ whole genome shotgun (WGS) entry which is preliminary data.</text>
</comment>
<feature type="chain" id="PRO_5042267647" evidence="1">
    <location>
        <begin position="26"/>
        <end position="59"/>
    </location>
</feature>